<dbReference type="InterPro" id="IPR007692">
    <property type="entry name" value="DNA_helicase_DnaB"/>
</dbReference>
<comment type="similarity">
    <text evidence="1 13">Belongs to the helicase family. DnaB subfamily.</text>
</comment>
<evidence type="ECO:0000256" key="12">
    <source>
        <dbReference type="NCBIfam" id="TIGR00665"/>
    </source>
</evidence>
<evidence type="ECO:0000256" key="1">
    <source>
        <dbReference type="ARBA" id="ARBA00008428"/>
    </source>
</evidence>
<dbReference type="GO" id="GO:0003677">
    <property type="term" value="F:DNA binding"/>
    <property type="evidence" value="ECO:0007669"/>
    <property type="project" value="UniProtKB-UniRule"/>
</dbReference>
<keyword evidence="5 13" id="KW-0378">Hydrolase</keyword>
<comment type="catalytic activity">
    <reaction evidence="11 13">
        <text>ATP + H2O = ADP + phosphate + H(+)</text>
        <dbReference type="Rhea" id="RHEA:13065"/>
        <dbReference type="ChEBI" id="CHEBI:15377"/>
        <dbReference type="ChEBI" id="CHEBI:15378"/>
        <dbReference type="ChEBI" id="CHEBI:30616"/>
        <dbReference type="ChEBI" id="CHEBI:43474"/>
        <dbReference type="ChEBI" id="CHEBI:456216"/>
        <dbReference type="EC" id="5.6.2.3"/>
    </reaction>
</comment>
<dbReference type="InterPro" id="IPR003593">
    <property type="entry name" value="AAA+_ATPase"/>
</dbReference>
<protein>
    <recommendedName>
        <fullName evidence="12 13">Replicative DNA helicase</fullName>
        <ecNumber evidence="12 13">5.6.2.3</ecNumber>
    </recommendedName>
</protein>
<dbReference type="RefSeq" id="WP_154379089.1">
    <property type="nucleotide sequence ID" value="NZ_WKJJ01000017.1"/>
</dbReference>
<keyword evidence="16" id="KW-1185">Reference proteome</keyword>
<evidence type="ECO:0000256" key="3">
    <source>
        <dbReference type="ARBA" id="ARBA00022705"/>
    </source>
</evidence>
<evidence type="ECO:0000256" key="2">
    <source>
        <dbReference type="ARBA" id="ARBA00022515"/>
    </source>
</evidence>
<dbReference type="AlphaFoldDB" id="A0A7X2ISH8"/>
<keyword evidence="9" id="KW-0413">Isomerase</keyword>
<dbReference type="NCBIfam" id="TIGR00665">
    <property type="entry name" value="DnaB"/>
    <property type="match status" value="1"/>
</dbReference>
<dbReference type="GO" id="GO:0043139">
    <property type="term" value="F:5'-3' DNA helicase activity"/>
    <property type="evidence" value="ECO:0007669"/>
    <property type="project" value="UniProtKB-EC"/>
</dbReference>
<keyword evidence="2 13" id="KW-0639">Primosome</keyword>
<dbReference type="InterPro" id="IPR007694">
    <property type="entry name" value="DNA_helicase_DnaB-like_C"/>
</dbReference>
<dbReference type="GO" id="GO:0016787">
    <property type="term" value="F:hydrolase activity"/>
    <property type="evidence" value="ECO:0007669"/>
    <property type="project" value="UniProtKB-KW"/>
</dbReference>
<reference evidence="15 16" key="1">
    <citation type="submission" date="2019-11" db="EMBL/GenBank/DDBJ databases">
        <title>Novel species isolated from a subtropical stream in China.</title>
        <authorList>
            <person name="Lu H."/>
        </authorList>
    </citation>
    <scope>NUCLEOTIDE SEQUENCE [LARGE SCALE GENOMIC DNA]</scope>
    <source>
        <strain evidence="15 16">FT92W</strain>
    </source>
</reference>
<dbReference type="NCBIfam" id="NF004384">
    <property type="entry name" value="PRK05748.1"/>
    <property type="match status" value="1"/>
</dbReference>
<evidence type="ECO:0000256" key="8">
    <source>
        <dbReference type="ARBA" id="ARBA00023125"/>
    </source>
</evidence>
<dbReference type="GO" id="GO:0006269">
    <property type="term" value="P:DNA replication, synthesis of primer"/>
    <property type="evidence" value="ECO:0007669"/>
    <property type="project" value="UniProtKB-UniRule"/>
</dbReference>
<dbReference type="SUPFAM" id="SSF52540">
    <property type="entry name" value="P-loop containing nucleoside triphosphate hydrolases"/>
    <property type="match status" value="1"/>
</dbReference>
<dbReference type="Gene3D" id="1.10.860.10">
    <property type="entry name" value="DNAb Helicase, Chain A"/>
    <property type="match status" value="1"/>
</dbReference>
<keyword evidence="8 13" id="KW-0238">DNA-binding</keyword>
<dbReference type="FunFam" id="3.40.50.300:FF:000076">
    <property type="entry name" value="Replicative DNA helicase"/>
    <property type="match status" value="1"/>
</dbReference>
<dbReference type="Proteomes" id="UP000446768">
    <property type="component" value="Unassembled WGS sequence"/>
</dbReference>
<feature type="domain" description="SF4 helicase" evidence="14">
    <location>
        <begin position="190"/>
        <end position="456"/>
    </location>
</feature>
<dbReference type="GO" id="GO:0005829">
    <property type="term" value="C:cytosol"/>
    <property type="evidence" value="ECO:0007669"/>
    <property type="project" value="TreeGrafter"/>
</dbReference>
<name>A0A7X2ISH8_9BURK</name>
<dbReference type="GO" id="GO:1990077">
    <property type="term" value="C:primosome complex"/>
    <property type="evidence" value="ECO:0007669"/>
    <property type="project" value="UniProtKB-UniRule"/>
</dbReference>
<dbReference type="EMBL" id="WKJJ01000017">
    <property type="protein sequence ID" value="MRV74992.1"/>
    <property type="molecule type" value="Genomic_DNA"/>
</dbReference>
<keyword evidence="3 13" id="KW-0235">DNA replication</keyword>
<dbReference type="PANTHER" id="PTHR30153">
    <property type="entry name" value="REPLICATIVE DNA HELICASE DNAB"/>
    <property type="match status" value="1"/>
</dbReference>
<dbReference type="InterPro" id="IPR036185">
    <property type="entry name" value="DNA_heli_DnaB-like_N_sf"/>
</dbReference>
<comment type="caution">
    <text evidence="15">The sequence shown here is derived from an EMBL/GenBank/DDBJ whole genome shotgun (WGS) entry which is preliminary data.</text>
</comment>
<evidence type="ECO:0000256" key="4">
    <source>
        <dbReference type="ARBA" id="ARBA00022741"/>
    </source>
</evidence>
<dbReference type="InterPro" id="IPR027417">
    <property type="entry name" value="P-loop_NTPase"/>
</dbReference>
<evidence type="ECO:0000256" key="7">
    <source>
        <dbReference type="ARBA" id="ARBA00022840"/>
    </source>
</evidence>
<evidence type="ECO:0000256" key="13">
    <source>
        <dbReference type="RuleBase" id="RU362085"/>
    </source>
</evidence>
<dbReference type="CDD" id="cd00984">
    <property type="entry name" value="DnaB_C"/>
    <property type="match status" value="1"/>
</dbReference>
<accession>A0A7X2ISH8</accession>
<dbReference type="GO" id="GO:0042802">
    <property type="term" value="F:identical protein binding"/>
    <property type="evidence" value="ECO:0007669"/>
    <property type="project" value="UniProtKB-ARBA"/>
</dbReference>
<dbReference type="PANTHER" id="PTHR30153:SF2">
    <property type="entry name" value="REPLICATIVE DNA HELICASE"/>
    <property type="match status" value="1"/>
</dbReference>
<dbReference type="Gene3D" id="3.40.50.300">
    <property type="entry name" value="P-loop containing nucleotide triphosphate hydrolases"/>
    <property type="match status" value="1"/>
</dbReference>
<dbReference type="Pfam" id="PF00772">
    <property type="entry name" value="DnaB"/>
    <property type="match status" value="1"/>
</dbReference>
<dbReference type="Pfam" id="PF03796">
    <property type="entry name" value="DnaB_C"/>
    <property type="match status" value="1"/>
</dbReference>
<keyword evidence="6 13" id="KW-0347">Helicase</keyword>
<evidence type="ECO:0000256" key="6">
    <source>
        <dbReference type="ARBA" id="ARBA00022806"/>
    </source>
</evidence>
<dbReference type="EC" id="5.6.2.3" evidence="12 13"/>
<keyword evidence="4 13" id="KW-0547">Nucleotide-binding</keyword>
<dbReference type="GO" id="GO:0005524">
    <property type="term" value="F:ATP binding"/>
    <property type="evidence" value="ECO:0007669"/>
    <property type="project" value="UniProtKB-UniRule"/>
</dbReference>
<evidence type="ECO:0000259" key="14">
    <source>
        <dbReference type="PROSITE" id="PS51199"/>
    </source>
</evidence>
<comment type="function">
    <text evidence="10 13">The main replicative DNA helicase, it participates in initiation and elongation during chromosome replication. Travels ahead of the DNA replisome, separating dsDNA into templates for DNA synthesis. A processive ATP-dependent 5'-3' DNA helicase it has DNA-dependent ATPase activity.</text>
</comment>
<dbReference type="InterPro" id="IPR016136">
    <property type="entry name" value="DNA_helicase_N/primase_C"/>
</dbReference>
<evidence type="ECO:0000313" key="16">
    <source>
        <dbReference type="Proteomes" id="UP000446768"/>
    </source>
</evidence>
<evidence type="ECO:0000256" key="11">
    <source>
        <dbReference type="ARBA" id="ARBA00048954"/>
    </source>
</evidence>
<proteinExistence type="inferred from homology"/>
<dbReference type="NCBIfam" id="NF005424">
    <property type="entry name" value="PRK07004.1"/>
    <property type="match status" value="1"/>
</dbReference>
<dbReference type="InterPro" id="IPR007693">
    <property type="entry name" value="DNA_helicase_DnaB-like_N"/>
</dbReference>
<dbReference type="SMART" id="SM00382">
    <property type="entry name" value="AAA"/>
    <property type="match status" value="1"/>
</dbReference>
<dbReference type="FunFam" id="1.10.860.10:FF:000001">
    <property type="entry name" value="Replicative DNA helicase"/>
    <property type="match status" value="1"/>
</dbReference>
<dbReference type="SUPFAM" id="SSF48024">
    <property type="entry name" value="N-terminal domain of DnaB helicase"/>
    <property type="match status" value="1"/>
</dbReference>
<keyword evidence="7 13" id="KW-0067">ATP-binding</keyword>
<evidence type="ECO:0000313" key="15">
    <source>
        <dbReference type="EMBL" id="MRV74992.1"/>
    </source>
</evidence>
<organism evidence="15 16">
    <name type="scientific">Pseudoduganella rivuli</name>
    <dbReference type="NCBI Taxonomy" id="2666085"/>
    <lineage>
        <taxon>Bacteria</taxon>
        <taxon>Pseudomonadati</taxon>
        <taxon>Pseudomonadota</taxon>
        <taxon>Betaproteobacteria</taxon>
        <taxon>Burkholderiales</taxon>
        <taxon>Oxalobacteraceae</taxon>
        <taxon>Telluria group</taxon>
        <taxon>Pseudoduganella</taxon>
    </lineage>
</organism>
<gene>
    <name evidence="15" type="ORF">GJ700_25080</name>
</gene>
<sequence>MNSPASDPQVDSLRIPPHSIEAEQSVIGGLLRDNAAFDRIADLLSADDFYRYDHRIIYEQVVRLINASKPADVITVFEAMTMLGKQDDIGGLAYLNAMAQNTPSAANIRRYAEIVRDRGILRKLVTVADEISGDAFNPQGKEVKQMLDEAESKIFAIAEQGARGAAGWLPVQPLLTQVVERIDELYSRDNSSEITGVPTGFADLDKMTSGLQPGDLVIVAGRPSMGKTAFSVNIGENVAIDAGLPVAIFSMEMGGAQLAMRMLGSVGELDQHRLRTGKLIDEDWPRLTLAIQKMNDAQVFIDETPALNPIEMRARARRLSRQCGKLGLIIVDYLQLMQGSKPGDNRASEISEISRSLKGLAKELHCPLIALSQLNRSLEQRPNKRPVMSDLRESGAIEQDADVIIFLYRDEVYNPDSPEKGTAEIIIGKQRNGPIGAIRLTWRGMYTKFGNYSGSLTTYQGD</sequence>
<evidence type="ECO:0000256" key="9">
    <source>
        <dbReference type="ARBA" id="ARBA00023235"/>
    </source>
</evidence>
<evidence type="ECO:0000256" key="10">
    <source>
        <dbReference type="ARBA" id="ARBA00044932"/>
    </source>
</evidence>
<evidence type="ECO:0000256" key="5">
    <source>
        <dbReference type="ARBA" id="ARBA00022801"/>
    </source>
</evidence>
<dbReference type="PROSITE" id="PS51199">
    <property type="entry name" value="SF4_HELICASE"/>
    <property type="match status" value="1"/>
</dbReference>